<keyword evidence="5" id="KW-1185">Reference proteome</keyword>
<feature type="compositionally biased region" description="Low complexity" evidence="1">
    <location>
        <begin position="225"/>
        <end position="250"/>
    </location>
</feature>
<evidence type="ECO:0000256" key="3">
    <source>
        <dbReference type="SAM" id="SignalP"/>
    </source>
</evidence>
<proteinExistence type="predicted"/>
<evidence type="ECO:0000256" key="1">
    <source>
        <dbReference type="SAM" id="MobiDB-lite"/>
    </source>
</evidence>
<keyword evidence="2" id="KW-0472">Membrane</keyword>
<keyword evidence="2" id="KW-1133">Transmembrane helix</keyword>
<feature type="chain" id="PRO_5015393798" evidence="3">
    <location>
        <begin position="21"/>
        <end position="285"/>
    </location>
</feature>
<evidence type="ECO:0000313" key="5">
    <source>
        <dbReference type="Proteomes" id="UP000240883"/>
    </source>
</evidence>
<feature type="transmembrane region" description="Helical" evidence="2">
    <location>
        <begin position="264"/>
        <end position="284"/>
    </location>
</feature>
<dbReference type="OrthoDB" id="4843554at2759"/>
<feature type="region of interest" description="Disordered" evidence="1">
    <location>
        <begin position="224"/>
        <end position="250"/>
    </location>
</feature>
<organism evidence="4 5">
    <name type="scientific">Corynespora cassiicola Philippines</name>
    <dbReference type="NCBI Taxonomy" id="1448308"/>
    <lineage>
        <taxon>Eukaryota</taxon>
        <taxon>Fungi</taxon>
        <taxon>Dikarya</taxon>
        <taxon>Ascomycota</taxon>
        <taxon>Pezizomycotina</taxon>
        <taxon>Dothideomycetes</taxon>
        <taxon>Pleosporomycetidae</taxon>
        <taxon>Pleosporales</taxon>
        <taxon>Corynesporascaceae</taxon>
        <taxon>Corynespora</taxon>
    </lineage>
</organism>
<keyword evidence="3" id="KW-0732">Signal</keyword>
<keyword evidence="2" id="KW-0812">Transmembrane</keyword>
<dbReference type="Proteomes" id="UP000240883">
    <property type="component" value="Unassembled WGS sequence"/>
</dbReference>
<dbReference type="STRING" id="1448308.A0A2T2NZS3"/>
<accession>A0A2T2NZS3</accession>
<protein>
    <submittedName>
        <fullName evidence="4">Uncharacterized protein</fullName>
    </submittedName>
</protein>
<evidence type="ECO:0000256" key="2">
    <source>
        <dbReference type="SAM" id="Phobius"/>
    </source>
</evidence>
<reference evidence="4 5" key="1">
    <citation type="journal article" date="2018" name="Front. Microbiol.">
        <title>Genome-Wide Analysis of Corynespora cassiicola Leaf Fall Disease Putative Effectors.</title>
        <authorList>
            <person name="Lopez D."/>
            <person name="Ribeiro S."/>
            <person name="Label P."/>
            <person name="Fumanal B."/>
            <person name="Venisse J.S."/>
            <person name="Kohler A."/>
            <person name="de Oliveira R.R."/>
            <person name="Labutti K."/>
            <person name="Lipzen A."/>
            <person name="Lail K."/>
            <person name="Bauer D."/>
            <person name="Ohm R.A."/>
            <person name="Barry K.W."/>
            <person name="Spatafora J."/>
            <person name="Grigoriev I.V."/>
            <person name="Martin F.M."/>
            <person name="Pujade-Renaud V."/>
        </authorList>
    </citation>
    <scope>NUCLEOTIDE SEQUENCE [LARGE SCALE GENOMIC DNA]</scope>
    <source>
        <strain evidence="4 5">Philippines</strain>
    </source>
</reference>
<gene>
    <name evidence="4" type="ORF">BS50DRAFT_618059</name>
</gene>
<evidence type="ECO:0000313" key="4">
    <source>
        <dbReference type="EMBL" id="PSN70869.1"/>
    </source>
</evidence>
<dbReference type="AlphaFoldDB" id="A0A2T2NZS3"/>
<name>A0A2T2NZS3_CORCC</name>
<sequence length="285" mass="30222">MYSKTIATVSALAAVSLVSAQDSMVPSACQAICEPVVELTSKCAMDMSMMAMMNMTGSKEGMNMDMNSSKMGKDDGNADMPGMDMSGMDMGKKRQTMDMEMDMNMDDMNMDDKKEGEKMDPNMDMSGMEGGDGKMDMNMEQMNEEQMKLEMECVCKNKSFDVAKVMGLCSSCMGMQKDANKTMTESVNMVMSGCGFPSQSYAPEATSVLAGLQVEATMPPMIMQAGESSPSSSGSASNSMSGMDGMSGSSMMGSAGRLEVVTGIWGAGMVIASMGFGAGFVFGMF</sequence>
<dbReference type="EMBL" id="KZ678131">
    <property type="protein sequence ID" value="PSN70869.1"/>
    <property type="molecule type" value="Genomic_DNA"/>
</dbReference>
<feature type="signal peptide" evidence="3">
    <location>
        <begin position="1"/>
        <end position="20"/>
    </location>
</feature>